<dbReference type="Proteomes" id="UP000219338">
    <property type="component" value="Unassembled WGS sequence"/>
</dbReference>
<dbReference type="OrthoDB" id="3041043at2759"/>
<sequence>MLLLPDTAHDLLFRDLAPLDLYNYSKANREAYQSITSFRKRAYTLNKYLLPYFTEEQITQFRALRKKLGVLISGSTAIQFFEREEYKGSDLDLYVNYSQGYAVKTFLLKAGYHFWPRSTQEQTFEANADRVTRMVHPRVPPPDSLYADLAIAEVFDFYNAADKKIQLIASKYSPVDAILQFHSTCVMNFITHSHAYSLYARATFAERRSVPSRANGPREVKAREKYNDRGWKTIKVSCDDPATEFHDILRRVGDKYCWVIPLDHPSDNQGHTEDNDLVGIHTWKMDPFDYYGGPLMTYGFYPHLNGMYCVVEEALSTVISKTPLLLEYGSITYTDAPSWHYDLLRLVKNMFDEGPVPPKNIGKSEDDQAELGVSFQDIKLK</sequence>
<organism evidence="1 2">
    <name type="scientific">Armillaria ostoyae</name>
    <name type="common">Armillaria root rot fungus</name>
    <dbReference type="NCBI Taxonomy" id="47428"/>
    <lineage>
        <taxon>Eukaryota</taxon>
        <taxon>Fungi</taxon>
        <taxon>Dikarya</taxon>
        <taxon>Basidiomycota</taxon>
        <taxon>Agaricomycotina</taxon>
        <taxon>Agaricomycetes</taxon>
        <taxon>Agaricomycetidae</taxon>
        <taxon>Agaricales</taxon>
        <taxon>Marasmiineae</taxon>
        <taxon>Physalacriaceae</taxon>
        <taxon>Armillaria</taxon>
    </lineage>
</organism>
<evidence type="ECO:0000313" key="2">
    <source>
        <dbReference type="Proteomes" id="UP000219338"/>
    </source>
</evidence>
<dbReference type="EMBL" id="FUEG01000007">
    <property type="protein sequence ID" value="SJL06706.1"/>
    <property type="molecule type" value="Genomic_DNA"/>
</dbReference>
<name>A0A284RD64_ARMOS</name>
<reference evidence="2" key="1">
    <citation type="journal article" date="2017" name="Nat. Ecol. Evol.">
        <title>Genome expansion and lineage-specific genetic innovations in the forest pathogenic fungi Armillaria.</title>
        <authorList>
            <person name="Sipos G."/>
            <person name="Prasanna A.N."/>
            <person name="Walter M.C."/>
            <person name="O'Connor E."/>
            <person name="Balint B."/>
            <person name="Krizsan K."/>
            <person name="Kiss B."/>
            <person name="Hess J."/>
            <person name="Varga T."/>
            <person name="Slot J."/>
            <person name="Riley R."/>
            <person name="Boka B."/>
            <person name="Rigling D."/>
            <person name="Barry K."/>
            <person name="Lee J."/>
            <person name="Mihaltcheva S."/>
            <person name="LaButti K."/>
            <person name="Lipzen A."/>
            <person name="Waldron R."/>
            <person name="Moloney N.M."/>
            <person name="Sperisen C."/>
            <person name="Kredics L."/>
            <person name="Vagvoelgyi C."/>
            <person name="Patrignani A."/>
            <person name="Fitzpatrick D."/>
            <person name="Nagy I."/>
            <person name="Doyle S."/>
            <person name="Anderson J.B."/>
            <person name="Grigoriev I.V."/>
            <person name="Gueldener U."/>
            <person name="Muensterkoetter M."/>
            <person name="Nagy L.G."/>
        </authorList>
    </citation>
    <scope>NUCLEOTIDE SEQUENCE [LARGE SCALE GENOMIC DNA]</scope>
    <source>
        <strain evidence="2">C18/9</strain>
    </source>
</reference>
<protein>
    <submittedName>
        <fullName evidence="1">Uncharacterized protein</fullName>
    </submittedName>
</protein>
<gene>
    <name evidence="1" type="ORF">ARMOST_10048</name>
</gene>
<dbReference type="STRING" id="47428.A0A284RD64"/>
<evidence type="ECO:0000313" key="1">
    <source>
        <dbReference type="EMBL" id="SJL06706.1"/>
    </source>
</evidence>
<proteinExistence type="predicted"/>
<keyword evidence="2" id="KW-1185">Reference proteome</keyword>
<dbReference type="OMA" id="PAVENTW"/>
<accession>A0A284RD64</accession>
<dbReference type="AlphaFoldDB" id="A0A284RD64"/>